<gene>
    <name evidence="6" type="primary">lptE</name>
    <name evidence="7" type="ORF">CFE62_004420</name>
</gene>
<accession>A0A370CHI1</accession>
<reference evidence="7 8" key="2">
    <citation type="journal article" date="2018" name="J. Invertebr. Pathol.">
        <title>'Candidatus Aquirickettsiella gammari' (Gammaproteobacteria: Legionellales: Coxiellaceae): A bacterial pathogen of the freshwater crustacean Gammarus fossarum (Malacostraca: Amphipoda).</title>
        <authorList>
            <person name="Bojko J."/>
            <person name="Dunn A.M."/>
            <person name="Stebbing P.D."/>
            <person name="van Aerle R."/>
            <person name="Bacela-Spychalska K."/>
            <person name="Bean T.P."/>
            <person name="Urrutia A."/>
            <person name="Stentiford G.D."/>
        </authorList>
    </citation>
    <scope>NUCLEOTIDE SEQUENCE [LARGE SCALE GENOMIC DNA]</scope>
    <source>
        <strain evidence="7">RA15029</strain>
    </source>
</reference>
<name>A0A370CHI1_9COXI</name>
<sequence>MITRFLLFFSLFFSLMLSACGFHLSGYGKSTLPFESLSLETSQPYSNFTKALQKALENVGVHTTLATPASTRLQILAQNFARTTTSLGNAGQTTTYLLVYTLLFQLVDRTGNILLMPQQIRVTRSFSITSDQLDGDLNTENELQENMQQDIIQQIITRLASPQLRSRFATVPAVFGH</sequence>
<comment type="subcellular location">
    <subcellularLocation>
        <location evidence="6">Cell outer membrane</location>
        <topology evidence="6">Lipid-anchor</topology>
    </subcellularLocation>
</comment>
<dbReference type="HAMAP" id="MF_01186">
    <property type="entry name" value="LPS_assembly_LptE"/>
    <property type="match status" value="1"/>
</dbReference>
<keyword evidence="8" id="KW-1185">Reference proteome</keyword>
<dbReference type="PANTHER" id="PTHR38098">
    <property type="entry name" value="LPS-ASSEMBLY LIPOPROTEIN LPTE"/>
    <property type="match status" value="1"/>
</dbReference>
<dbReference type="AlphaFoldDB" id="A0A370CHI1"/>
<evidence type="ECO:0000256" key="4">
    <source>
        <dbReference type="ARBA" id="ARBA00023237"/>
    </source>
</evidence>
<keyword evidence="3 6" id="KW-0564">Palmitate</keyword>
<comment type="similarity">
    <text evidence="6">Belongs to the LptE lipoprotein family.</text>
</comment>
<dbReference type="GO" id="GO:1990351">
    <property type="term" value="C:transporter complex"/>
    <property type="evidence" value="ECO:0007669"/>
    <property type="project" value="TreeGrafter"/>
</dbReference>
<evidence type="ECO:0000256" key="6">
    <source>
        <dbReference type="HAMAP-Rule" id="MF_01186"/>
    </source>
</evidence>
<comment type="function">
    <text evidence="6">Together with LptD, is involved in the assembly of lipopolysaccharide (LPS) at the surface of the outer membrane. Required for the proper assembly of LptD. Binds LPS and may serve as the LPS recognition site at the outer membrane.</text>
</comment>
<keyword evidence="5 6" id="KW-0449">Lipoprotein</keyword>
<proteinExistence type="inferred from homology"/>
<evidence type="ECO:0000256" key="2">
    <source>
        <dbReference type="ARBA" id="ARBA00023136"/>
    </source>
</evidence>
<dbReference type="EMBL" id="NMOS02000010">
    <property type="protein sequence ID" value="RDH40352.1"/>
    <property type="molecule type" value="Genomic_DNA"/>
</dbReference>
<keyword evidence="4 6" id="KW-0998">Cell outer membrane</keyword>
<dbReference type="GO" id="GO:0001530">
    <property type="term" value="F:lipopolysaccharide binding"/>
    <property type="evidence" value="ECO:0007669"/>
    <property type="project" value="TreeGrafter"/>
</dbReference>
<dbReference type="Gene3D" id="3.30.160.150">
    <property type="entry name" value="Lipoprotein like domain"/>
    <property type="match status" value="1"/>
</dbReference>
<dbReference type="InterPro" id="IPR007485">
    <property type="entry name" value="LPS_assembly_LptE"/>
</dbReference>
<evidence type="ECO:0000313" key="7">
    <source>
        <dbReference type="EMBL" id="RDH40352.1"/>
    </source>
</evidence>
<comment type="subunit">
    <text evidence="6">Component of the lipopolysaccharide transport and assembly complex. Interacts with LptD.</text>
</comment>
<evidence type="ECO:0000256" key="3">
    <source>
        <dbReference type="ARBA" id="ARBA00023139"/>
    </source>
</evidence>
<dbReference type="GO" id="GO:0043165">
    <property type="term" value="P:Gram-negative-bacterium-type cell outer membrane assembly"/>
    <property type="evidence" value="ECO:0007669"/>
    <property type="project" value="UniProtKB-UniRule"/>
</dbReference>
<evidence type="ECO:0000256" key="5">
    <source>
        <dbReference type="ARBA" id="ARBA00023288"/>
    </source>
</evidence>
<keyword evidence="2 6" id="KW-0472">Membrane</keyword>
<comment type="caution">
    <text evidence="7">The sequence shown here is derived from an EMBL/GenBank/DDBJ whole genome shotgun (WGS) entry which is preliminary data.</text>
</comment>
<keyword evidence="1 6" id="KW-0732">Signal</keyword>
<dbReference type="Pfam" id="PF04390">
    <property type="entry name" value="LptE"/>
    <property type="match status" value="1"/>
</dbReference>
<organism evidence="7 8">
    <name type="scientific">Candidatus Aquirickettsiella gammari</name>
    <dbReference type="NCBI Taxonomy" id="2016198"/>
    <lineage>
        <taxon>Bacteria</taxon>
        <taxon>Pseudomonadati</taxon>
        <taxon>Pseudomonadota</taxon>
        <taxon>Gammaproteobacteria</taxon>
        <taxon>Legionellales</taxon>
        <taxon>Coxiellaceae</taxon>
        <taxon>Candidatus Aquirickettsiella</taxon>
    </lineage>
</organism>
<dbReference type="PROSITE" id="PS51257">
    <property type="entry name" value="PROKAR_LIPOPROTEIN"/>
    <property type="match status" value="1"/>
</dbReference>
<protein>
    <recommendedName>
        <fullName evidence="6">LPS-assembly lipoprotein LptE</fullName>
    </recommendedName>
</protein>
<dbReference type="GO" id="GO:0015920">
    <property type="term" value="P:lipopolysaccharide transport"/>
    <property type="evidence" value="ECO:0007669"/>
    <property type="project" value="TreeGrafter"/>
</dbReference>
<reference evidence="7 8" key="1">
    <citation type="journal article" date="2017" name="Int. J. Syst. Evol. Microbiol.">
        <title>Aquarickettsiella crustaci n. gen. n. sp. (Gammaproteobacteria: Legionellales: Coxiellaceae); a bacterial pathogen of the freshwater crustacean: Gammarus fossarum (Malacostraca: Amphipoda).</title>
        <authorList>
            <person name="Bojko J."/>
            <person name="Dunn A.M."/>
            <person name="Stebbing P.D."/>
            <person name="Van Aerle R."/>
            <person name="Bacela-Spychalska K."/>
            <person name="Bean T.P."/>
            <person name="Stentiford G.D."/>
        </authorList>
    </citation>
    <scope>NUCLEOTIDE SEQUENCE [LARGE SCALE GENOMIC DNA]</scope>
    <source>
        <strain evidence="7">RA15029</strain>
    </source>
</reference>
<dbReference type="GO" id="GO:0009279">
    <property type="term" value="C:cell outer membrane"/>
    <property type="evidence" value="ECO:0007669"/>
    <property type="project" value="UniProtKB-SubCell"/>
</dbReference>
<evidence type="ECO:0000313" key="8">
    <source>
        <dbReference type="Proteomes" id="UP000226429"/>
    </source>
</evidence>
<dbReference type="Proteomes" id="UP000226429">
    <property type="component" value="Unassembled WGS sequence"/>
</dbReference>
<dbReference type="PANTHER" id="PTHR38098:SF1">
    <property type="entry name" value="LPS-ASSEMBLY LIPOPROTEIN LPTE"/>
    <property type="match status" value="1"/>
</dbReference>
<evidence type="ECO:0000256" key="1">
    <source>
        <dbReference type="ARBA" id="ARBA00022729"/>
    </source>
</evidence>